<keyword evidence="1" id="KW-0812">Transmembrane</keyword>
<evidence type="ECO:0000313" key="3">
    <source>
        <dbReference type="EMBL" id="EIT81133.1"/>
    </source>
</evidence>
<accession>I8U362</accession>
<dbReference type="HOGENOM" id="CLU_642465_0_0_1"/>
<reference evidence="3 4" key="1">
    <citation type="journal article" date="2012" name="Eukaryot. Cell">
        <title>Draft genome sequence of Aspergillus oryzae strain 3.042.</title>
        <authorList>
            <person name="Zhao G."/>
            <person name="Yao Y."/>
            <person name="Qi W."/>
            <person name="Wang C."/>
            <person name="Hou L."/>
            <person name="Zeng B."/>
            <person name="Cao X."/>
        </authorList>
    </citation>
    <scope>NUCLEOTIDE SEQUENCE [LARGE SCALE GENOMIC DNA]</scope>
    <source>
        <strain evidence="3 4">3.042</strain>
    </source>
</reference>
<dbReference type="AlphaFoldDB" id="I8U362"/>
<organism evidence="3 4">
    <name type="scientific">Aspergillus oryzae (strain 3.042)</name>
    <name type="common">Yellow koji mold</name>
    <dbReference type="NCBI Taxonomy" id="1160506"/>
    <lineage>
        <taxon>Eukaryota</taxon>
        <taxon>Fungi</taxon>
        <taxon>Dikarya</taxon>
        <taxon>Ascomycota</taxon>
        <taxon>Pezizomycotina</taxon>
        <taxon>Eurotiomycetes</taxon>
        <taxon>Eurotiomycetidae</taxon>
        <taxon>Eurotiales</taxon>
        <taxon>Aspergillaceae</taxon>
        <taxon>Aspergillus</taxon>
        <taxon>Aspergillus subgen. Circumdati</taxon>
    </lineage>
</organism>
<gene>
    <name evidence="3" type="ORF">Ao3042_02373</name>
</gene>
<evidence type="ECO:0000313" key="4">
    <source>
        <dbReference type="Proteomes" id="UP000002812"/>
    </source>
</evidence>
<evidence type="ECO:0000256" key="1">
    <source>
        <dbReference type="SAM" id="Phobius"/>
    </source>
</evidence>
<feature type="transmembrane region" description="Helical" evidence="1">
    <location>
        <begin position="66"/>
        <end position="92"/>
    </location>
</feature>
<protein>
    <submittedName>
        <fullName evidence="3">Uncharacterized protein</fullName>
    </submittedName>
</protein>
<dbReference type="EMBL" id="AKHY01000109">
    <property type="protein sequence ID" value="EIT81133.1"/>
    <property type="molecule type" value="Genomic_DNA"/>
</dbReference>
<sequence length="427" mass="44314">MSDLNWSGTYLLGLRSLVLLPLSDLSGQLLDNGGDIGLVHRGVDLDLGEVLDDTNVEVELLGGGRAAVGVALLTLLALLAASADEVVILVLLQDLHALHGGVINGTANLSTELRGLVLFVIQSQSSEVVGRVEVADKTLGGKDLVGVSQARGLLELLVGNLLLLLALEGVPLGLLLLPANSPGLILVLLVCLASLVVGVLDLTDSSPLLLLLTVELGALVPQGVEVLESAVLLGLDGIQLLLNLGVLVAQSLGLRVVKGLLEGGNLGLDVVDDLLGLIQAGEVLTLLAQAGDIGKGLLLIHQAHGTGINLLLEARDFTVNLLDTLERHAGLGVVLLRNAGLERAVQSIDLLLCAGPGRLESRLLLTDGGELSTEFLLSLSRGRVLVVGLGGLDLGLDLVLYEVSNLLRQWNAKMGLEKNPEQTYGGS</sequence>
<comment type="caution">
    <text evidence="3">The sequence shown here is derived from an EMBL/GenBank/DDBJ whole genome shotgun (WGS) entry which is preliminary data.</text>
</comment>
<feature type="transmembrane region" description="Helical" evidence="1">
    <location>
        <begin position="156"/>
        <end position="177"/>
    </location>
</feature>
<evidence type="ECO:0000256" key="2">
    <source>
        <dbReference type="SAM" id="SignalP"/>
    </source>
</evidence>
<name>I8U362_ASPO3</name>
<feature type="transmembrane region" description="Helical" evidence="1">
    <location>
        <begin position="183"/>
        <end position="200"/>
    </location>
</feature>
<keyword evidence="1" id="KW-1133">Transmembrane helix</keyword>
<proteinExistence type="predicted"/>
<feature type="signal peptide" evidence="2">
    <location>
        <begin position="1"/>
        <end position="27"/>
    </location>
</feature>
<feature type="chain" id="PRO_5003714990" evidence="2">
    <location>
        <begin position="28"/>
        <end position="427"/>
    </location>
</feature>
<dbReference type="Proteomes" id="UP000002812">
    <property type="component" value="Unassembled WGS sequence"/>
</dbReference>
<reference evidence="4" key="2">
    <citation type="submission" date="2012-06" db="EMBL/GenBank/DDBJ databases">
        <title>Comparative genomic analyses of Aspergillus oryzae 3.042 and A. oryzae RIB40 for soy-sauce fermentation.</title>
        <authorList>
            <person name="Zhao G."/>
            <person name="Hou L."/>
            <person name="Wang C."/>
            <person name="Cao X."/>
        </authorList>
    </citation>
    <scope>NUCLEOTIDE SEQUENCE [LARGE SCALE GENOMIC DNA]</scope>
    <source>
        <strain evidence="4">3.042</strain>
    </source>
</reference>
<keyword evidence="1" id="KW-0472">Membrane</keyword>
<keyword evidence="2" id="KW-0732">Signal</keyword>